<dbReference type="Gramene" id="Pp3c4_4170V3.2">
    <property type="protein sequence ID" value="Pp3c4_4170V3.2"/>
    <property type="gene ID" value="Pp3c4_4170"/>
</dbReference>
<name>A0A2K1KM48_PHYPA</name>
<dbReference type="EMBL" id="ABEU02000004">
    <property type="protein sequence ID" value="PNR54858.1"/>
    <property type="molecule type" value="Genomic_DNA"/>
</dbReference>
<evidence type="ECO:0000313" key="1">
    <source>
        <dbReference type="EMBL" id="PNR54858.1"/>
    </source>
</evidence>
<dbReference type="Proteomes" id="UP000006727">
    <property type="component" value="Chromosome 4"/>
</dbReference>
<dbReference type="EnsemblPlants" id="Pp3c4_4170V3.1">
    <property type="protein sequence ID" value="Pp3c4_4170V3.1"/>
    <property type="gene ID" value="Pp3c4_4170"/>
</dbReference>
<dbReference type="AlphaFoldDB" id="A0A2K1KM48"/>
<organism evidence="1">
    <name type="scientific">Physcomitrium patens</name>
    <name type="common">Spreading-leaved earth moss</name>
    <name type="synonym">Physcomitrella patens</name>
    <dbReference type="NCBI Taxonomy" id="3218"/>
    <lineage>
        <taxon>Eukaryota</taxon>
        <taxon>Viridiplantae</taxon>
        <taxon>Streptophyta</taxon>
        <taxon>Embryophyta</taxon>
        <taxon>Bryophyta</taxon>
        <taxon>Bryophytina</taxon>
        <taxon>Bryopsida</taxon>
        <taxon>Funariidae</taxon>
        <taxon>Funariales</taxon>
        <taxon>Funariaceae</taxon>
        <taxon>Physcomitrium</taxon>
    </lineage>
</organism>
<keyword evidence="3" id="KW-1185">Reference proteome</keyword>
<evidence type="ECO:0000313" key="2">
    <source>
        <dbReference type="EnsemblPlants" id="Pp3c4_4170V3.1"/>
    </source>
</evidence>
<reference evidence="1 3" key="2">
    <citation type="journal article" date="2018" name="Plant J.">
        <title>The Physcomitrella patens chromosome-scale assembly reveals moss genome structure and evolution.</title>
        <authorList>
            <person name="Lang D."/>
            <person name="Ullrich K.K."/>
            <person name="Murat F."/>
            <person name="Fuchs J."/>
            <person name="Jenkins J."/>
            <person name="Haas F.B."/>
            <person name="Piednoel M."/>
            <person name="Gundlach H."/>
            <person name="Van Bel M."/>
            <person name="Meyberg R."/>
            <person name="Vives C."/>
            <person name="Morata J."/>
            <person name="Symeonidi A."/>
            <person name="Hiss M."/>
            <person name="Muchero W."/>
            <person name="Kamisugi Y."/>
            <person name="Saleh O."/>
            <person name="Blanc G."/>
            <person name="Decker E.L."/>
            <person name="van Gessel N."/>
            <person name="Grimwood J."/>
            <person name="Hayes R.D."/>
            <person name="Graham S.W."/>
            <person name="Gunter L.E."/>
            <person name="McDaniel S.F."/>
            <person name="Hoernstein S.N.W."/>
            <person name="Larsson A."/>
            <person name="Li F.W."/>
            <person name="Perroud P.F."/>
            <person name="Phillips J."/>
            <person name="Ranjan P."/>
            <person name="Rokshar D.S."/>
            <person name="Rothfels C.J."/>
            <person name="Schneider L."/>
            <person name="Shu S."/>
            <person name="Stevenson D.W."/>
            <person name="Thummler F."/>
            <person name="Tillich M."/>
            <person name="Villarreal Aguilar J.C."/>
            <person name="Widiez T."/>
            <person name="Wong G.K."/>
            <person name="Wymore A."/>
            <person name="Zhang Y."/>
            <person name="Zimmer A.D."/>
            <person name="Quatrano R.S."/>
            <person name="Mayer K.F.X."/>
            <person name="Goodstein D."/>
            <person name="Casacuberta J.M."/>
            <person name="Vandepoele K."/>
            <person name="Reski R."/>
            <person name="Cuming A.C."/>
            <person name="Tuskan G.A."/>
            <person name="Maumus F."/>
            <person name="Salse J."/>
            <person name="Schmutz J."/>
            <person name="Rensing S.A."/>
        </authorList>
    </citation>
    <scope>NUCLEOTIDE SEQUENCE [LARGE SCALE GENOMIC DNA]</scope>
    <source>
        <strain evidence="2 3">cv. Gransden 2004</strain>
    </source>
</reference>
<reference evidence="2" key="3">
    <citation type="submission" date="2020-12" db="UniProtKB">
        <authorList>
            <consortium name="EnsemblPlants"/>
        </authorList>
    </citation>
    <scope>IDENTIFICATION</scope>
</reference>
<proteinExistence type="predicted"/>
<dbReference type="InParanoid" id="A0A2K1KM48"/>
<accession>A0A2K1KM48</accession>
<dbReference type="EnsemblPlants" id="Pp3c4_4170V3.2">
    <property type="protein sequence ID" value="Pp3c4_4170V3.2"/>
    <property type="gene ID" value="Pp3c4_4170"/>
</dbReference>
<evidence type="ECO:0000313" key="3">
    <source>
        <dbReference type="Proteomes" id="UP000006727"/>
    </source>
</evidence>
<gene>
    <name evidence="1" type="ORF">PHYPA_005751</name>
</gene>
<sequence length="132" mass="14892">MRWHRHWAGGDAKIRFHATLEQLLGIVSSQSDEREHQQRTVCCLIIDILRAWARESYERVAASRHVRTDGIADQSHGAAILRGEVDGANCTIEGTTLTCYYLEEFSGRRSPQHCSCFGSSITCVDNQFSHGR</sequence>
<dbReference type="Gramene" id="Pp3c4_4170V3.1">
    <property type="protein sequence ID" value="Pp3c4_4170V3.1"/>
    <property type="gene ID" value="Pp3c4_4170"/>
</dbReference>
<protein>
    <submittedName>
        <fullName evidence="1 2">Uncharacterized protein</fullName>
    </submittedName>
</protein>
<reference evidence="1 3" key="1">
    <citation type="journal article" date="2008" name="Science">
        <title>The Physcomitrella genome reveals evolutionary insights into the conquest of land by plants.</title>
        <authorList>
            <person name="Rensing S."/>
            <person name="Lang D."/>
            <person name="Zimmer A."/>
            <person name="Terry A."/>
            <person name="Salamov A."/>
            <person name="Shapiro H."/>
            <person name="Nishiyama T."/>
            <person name="Perroud P.-F."/>
            <person name="Lindquist E."/>
            <person name="Kamisugi Y."/>
            <person name="Tanahashi T."/>
            <person name="Sakakibara K."/>
            <person name="Fujita T."/>
            <person name="Oishi K."/>
            <person name="Shin-I T."/>
            <person name="Kuroki Y."/>
            <person name="Toyoda A."/>
            <person name="Suzuki Y."/>
            <person name="Hashimoto A."/>
            <person name="Yamaguchi K."/>
            <person name="Sugano A."/>
            <person name="Kohara Y."/>
            <person name="Fujiyama A."/>
            <person name="Anterola A."/>
            <person name="Aoki S."/>
            <person name="Ashton N."/>
            <person name="Barbazuk W.B."/>
            <person name="Barker E."/>
            <person name="Bennetzen J."/>
            <person name="Bezanilla M."/>
            <person name="Blankenship R."/>
            <person name="Cho S.H."/>
            <person name="Dutcher S."/>
            <person name="Estelle M."/>
            <person name="Fawcett J.A."/>
            <person name="Gundlach H."/>
            <person name="Hanada K."/>
            <person name="Heyl A."/>
            <person name="Hicks K.A."/>
            <person name="Hugh J."/>
            <person name="Lohr M."/>
            <person name="Mayer K."/>
            <person name="Melkozernov A."/>
            <person name="Murata T."/>
            <person name="Nelson D."/>
            <person name="Pils B."/>
            <person name="Prigge M."/>
            <person name="Reiss B."/>
            <person name="Renner T."/>
            <person name="Rombauts S."/>
            <person name="Rushton P."/>
            <person name="Sanderfoot A."/>
            <person name="Schween G."/>
            <person name="Shiu S.-H."/>
            <person name="Stueber K."/>
            <person name="Theodoulou F.L."/>
            <person name="Tu H."/>
            <person name="Van de Peer Y."/>
            <person name="Verrier P.J."/>
            <person name="Waters E."/>
            <person name="Wood A."/>
            <person name="Yang L."/>
            <person name="Cove D."/>
            <person name="Cuming A."/>
            <person name="Hasebe M."/>
            <person name="Lucas S."/>
            <person name="Mishler D.B."/>
            <person name="Reski R."/>
            <person name="Grigoriev I."/>
            <person name="Quatrano R.S."/>
            <person name="Boore J.L."/>
        </authorList>
    </citation>
    <scope>NUCLEOTIDE SEQUENCE [LARGE SCALE GENOMIC DNA]</scope>
    <source>
        <strain evidence="2 3">cv. Gransden 2004</strain>
    </source>
</reference>